<feature type="compositionally biased region" description="Acidic residues" evidence="6">
    <location>
        <begin position="200"/>
        <end position="222"/>
    </location>
</feature>
<feature type="compositionally biased region" description="Basic and acidic residues" evidence="6">
    <location>
        <begin position="748"/>
        <end position="761"/>
    </location>
</feature>
<feature type="region of interest" description="Disordered" evidence="6">
    <location>
        <begin position="738"/>
        <end position="816"/>
    </location>
</feature>
<proteinExistence type="inferred from homology"/>
<dbReference type="AlphaFoldDB" id="A0A6G1HGH0"/>
<dbReference type="Pfam" id="PF02724">
    <property type="entry name" value="CDC45"/>
    <property type="match status" value="1"/>
</dbReference>
<accession>A0A6G1HGH0</accession>
<dbReference type="GO" id="GO:0003688">
    <property type="term" value="F:DNA replication origin binding"/>
    <property type="evidence" value="ECO:0007669"/>
    <property type="project" value="TreeGrafter"/>
</dbReference>
<keyword evidence="4" id="KW-0539">Nucleus</keyword>
<dbReference type="OrthoDB" id="10258882at2759"/>
<name>A0A6G1HGH0_9PEZI</name>
<dbReference type="InterPro" id="IPR003874">
    <property type="entry name" value="CDC45"/>
</dbReference>
<evidence type="ECO:0000256" key="6">
    <source>
        <dbReference type="SAM" id="MobiDB-lite"/>
    </source>
</evidence>
<protein>
    <submittedName>
        <fullName evidence="7">CDC45-like protein</fullName>
    </submittedName>
</protein>
<evidence type="ECO:0000313" key="8">
    <source>
        <dbReference type="Proteomes" id="UP000800041"/>
    </source>
</evidence>
<comment type="subcellular location">
    <subcellularLocation>
        <location evidence="1">Nucleus</location>
    </subcellularLocation>
</comment>
<keyword evidence="3" id="KW-0235">DNA replication</keyword>
<feature type="compositionally biased region" description="Low complexity" evidence="6">
    <location>
        <begin position="258"/>
        <end position="268"/>
    </location>
</feature>
<dbReference type="GO" id="GO:0003682">
    <property type="term" value="F:chromatin binding"/>
    <property type="evidence" value="ECO:0007669"/>
    <property type="project" value="TreeGrafter"/>
</dbReference>
<dbReference type="GO" id="GO:0006270">
    <property type="term" value="P:DNA replication initiation"/>
    <property type="evidence" value="ECO:0007669"/>
    <property type="project" value="InterPro"/>
</dbReference>
<evidence type="ECO:0000313" key="7">
    <source>
        <dbReference type="EMBL" id="KAF1992120.1"/>
    </source>
</evidence>
<evidence type="ECO:0000256" key="4">
    <source>
        <dbReference type="ARBA" id="ARBA00023242"/>
    </source>
</evidence>
<dbReference type="Proteomes" id="UP000800041">
    <property type="component" value="Unassembled WGS sequence"/>
</dbReference>
<feature type="region of interest" description="Disordered" evidence="6">
    <location>
        <begin position="197"/>
        <end position="313"/>
    </location>
</feature>
<sequence>MYLPRDLIAHLYNHLLKTHHTHSPPVLLLVALEPDALCACRILTSLLRRDYIQHKIQPISGYADLRRVGQEVVRGMRTSEGGSGGIIVCLGVGGLVDLEHELGLEPDEQNPSGIDDLEIWLLDSRRPWHLANVFGGRRPQDGDEENGTVTAEPGVENGRILQSYRPGRGGIIAFDDGDIDAELATERLAYCAIEAMPDLGESDADSDSDSEDEARDDDDEQVPESGQAGRKRKSWSDAAEDSDSEGDEGRPAQRRRSNSSSSIPSSPERPARRGLVTTGTRHRGSSEVSRSDSIERGSSPSVVAAKRSSMRSQRLQLRKEYNKHNAVLKSYYDLGSSYSEPISSLVYSLASELGREDNDLLWQAIVGISSLELSGQTLQGLSLSPLSSNGGSSGWNGDRGERIREAFRDEVRRHNPVDIRDHFDATGTIQTHAKSPTDTAIRLSPEPRFLLIRHWSLYESMLHSPYMSSKLHLWTDQGRKRLHKLLARMGISLSQCKQSYTHMDMDLKRSLREKLLTVAPRYSLEGVVPEPKTKTGERMDGWGFVRCWGWKACLSATDVAVVIGSILEVGQLGSKEISHDVPSTDLPRRADSANDNMEDREASNAIEKEHDATMVARFWTAYDALTSVSLLTSNIATAQYLHRAILRTGTSLLDKKQIRHLSAFRMGVVKEGPDVQLFTHPGALIKLALWLAEAIVEVEGTKPGKRGKGGELVMAGLDEAAGLYTVVGLGGGGGAAAAMKERERRRKERLEEKAKRKEEKKEKKRKRKEADKERRRIAGIDSDDEEGLSEEESDDSESEGDSDDEQTEEQRRRGYGRNMFGLAFQNVARMMDARTSFDSFEHSVIQIKKEDLSGFLEKLSLETVTG</sequence>
<dbReference type="GO" id="GO:0000727">
    <property type="term" value="P:double-strand break repair via break-induced replication"/>
    <property type="evidence" value="ECO:0007669"/>
    <property type="project" value="TreeGrafter"/>
</dbReference>
<gene>
    <name evidence="7" type="ORF">K402DRAFT_450239</name>
</gene>
<dbReference type="PANTHER" id="PTHR10507:SF0">
    <property type="entry name" value="CELL DIVISION CONTROL PROTEIN 45 HOMOLOG"/>
    <property type="match status" value="1"/>
</dbReference>
<dbReference type="EMBL" id="ML977138">
    <property type="protein sequence ID" value="KAF1992120.1"/>
    <property type="molecule type" value="Genomic_DNA"/>
</dbReference>
<evidence type="ECO:0000256" key="3">
    <source>
        <dbReference type="ARBA" id="ARBA00022705"/>
    </source>
</evidence>
<dbReference type="PANTHER" id="PTHR10507">
    <property type="entry name" value="CDC45-RELATED PROTEIN"/>
    <property type="match status" value="1"/>
</dbReference>
<evidence type="ECO:0000256" key="5">
    <source>
        <dbReference type="ARBA" id="ARBA00023306"/>
    </source>
</evidence>
<keyword evidence="5" id="KW-0131">Cell cycle</keyword>
<organism evidence="7 8">
    <name type="scientific">Aulographum hederae CBS 113979</name>
    <dbReference type="NCBI Taxonomy" id="1176131"/>
    <lineage>
        <taxon>Eukaryota</taxon>
        <taxon>Fungi</taxon>
        <taxon>Dikarya</taxon>
        <taxon>Ascomycota</taxon>
        <taxon>Pezizomycotina</taxon>
        <taxon>Dothideomycetes</taxon>
        <taxon>Pleosporomycetidae</taxon>
        <taxon>Aulographales</taxon>
        <taxon>Aulographaceae</taxon>
    </lineage>
</organism>
<comment type="similarity">
    <text evidence="2">Belongs to the CDC45 family.</text>
</comment>
<evidence type="ECO:0000256" key="2">
    <source>
        <dbReference type="ARBA" id="ARBA00010727"/>
    </source>
</evidence>
<feature type="compositionally biased region" description="Basic and acidic residues" evidence="6">
    <location>
        <begin position="768"/>
        <end position="778"/>
    </location>
</feature>
<keyword evidence="8" id="KW-1185">Reference proteome</keyword>
<reference evidence="7" key="1">
    <citation type="journal article" date="2020" name="Stud. Mycol.">
        <title>101 Dothideomycetes genomes: a test case for predicting lifestyles and emergence of pathogens.</title>
        <authorList>
            <person name="Haridas S."/>
            <person name="Albert R."/>
            <person name="Binder M."/>
            <person name="Bloem J."/>
            <person name="Labutti K."/>
            <person name="Salamov A."/>
            <person name="Andreopoulos B."/>
            <person name="Baker S."/>
            <person name="Barry K."/>
            <person name="Bills G."/>
            <person name="Bluhm B."/>
            <person name="Cannon C."/>
            <person name="Castanera R."/>
            <person name="Culley D."/>
            <person name="Daum C."/>
            <person name="Ezra D."/>
            <person name="Gonzalez J."/>
            <person name="Henrissat B."/>
            <person name="Kuo A."/>
            <person name="Liang C."/>
            <person name="Lipzen A."/>
            <person name="Lutzoni F."/>
            <person name="Magnuson J."/>
            <person name="Mondo S."/>
            <person name="Nolan M."/>
            <person name="Ohm R."/>
            <person name="Pangilinan J."/>
            <person name="Park H.-J."/>
            <person name="Ramirez L."/>
            <person name="Alfaro M."/>
            <person name="Sun H."/>
            <person name="Tritt A."/>
            <person name="Yoshinaga Y."/>
            <person name="Zwiers L.-H."/>
            <person name="Turgeon B."/>
            <person name="Goodwin S."/>
            <person name="Spatafora J."/>
            <person name="Crous P."/>
            <person name="Grigoriev I."/>
        </authorList>
    </citation>
    <scope>NUCLEOTIDE SEQUENCE</scope>
    <source>
        <strain evidence="7">CBS 113979</strain>
    </source>
</reference>
<dbReference type="GO" id="GO:0003697">
    <property type="term" value="F:single-stranded DNA binding"/>
    <property type="evidence" value="ECO:0007669"/>
    <property type="project" value="TreeGrafter"/>
</dbReference>
<dbReference type="GO" id="GO:0031261">
    <property type="term" value="C:DNA replication preinitiation complex"/>
    <property type="evidence" value="ECO:0007669"/>
    <property type="project" value="TreeGrafter"/>
</dbReference>
<feature type="compositionally biased region" description="Acidic residues" evidence="6">
    <location>
        <begin position="781"/>
        <end position="807"/>
    </location>
</feature>
<dbReference type="GO" id="GO:1902977">
    <property type="term" value="P:mitotic DNA replication preinitiation complex assembly"/>
    <property type="evidence" value="ECO:0007669"/>
    <property type="project" value="TreeGrafter"/>
</dbReference>
<evidence type="ECO:0000256" key="1">
    <source>
        <dbReference type="ARBA" id="ARBA00004123"/>
    </source>
</evidence>